<gene>
    <name evidence="6" type="ORF">ABVK50_13200</name>
</gene>
<evidence type="ECO:0000313" key="6">
    <source>
        <dbReference type="EMBL" id="XCG51365.1"/>
    </source>
</evidence>
<keyword evidence="4 5" id="KW-0472">Membrane</keyword>
<sequence length="158" mass="17584">MTDIQNSPNRLPWPPIIYLAAIAISIALGLLFPLPWISAPLSDILFAAGWLLVAAMVALDFSAMRTMARAKTTIMPNKASEHLVTTGAFSFTRNPIYLGNTLLMIGVGLITGIAWFLPLAVAAAFLTQKLAIEREEKHLEARFGKKYRDYAKRVRRWI</sequence>
<evidence type="ECO:0000256" key="1">
    <source>
        <dbReference type="ARBA" id="ARBA00004127"/>
    </source>
</evidence>
<organism evidence="6">
    <name type="scientific">Mesorhizobium sp. WSM2240</name>
    <dbReference type="NCBI Taxonomy" id="3228851"/>
    <lineage>
        <taxon>Bacteria</taxon>
        <taxon>Pseudomonadati</taxon>
        <taxon>Pseudomonadota</taxon>
        <taxon>Alphaproteobacteria</taxon>
        <taxon>Hyphomicrobiales</taxon>
        <taxon>Phyllobacteriaceae</taxon>
        <taxon>Mesorhizobium</taxon>
    </lineage>
</organism>
<dbReference type="PANTHER" id="PTHR12714">
    <property type="entry name" value="PROTEIN-S ISOPRENYLCYSTEINE O-METHYLTRANSFERASE"/>
    <property type="match status" value="1"/>
</dbReference>
<keyword evidence="3 5" id="KW-1133">Transmembrane helix</keyword>
<evidence type="ECO:0000256" key="2">
    <source>
        <dbReference type="ARBA" id="ARBA00022692"/>
    </source>
</evidence>
<keyword evidence="2 5" id="KW-0812">Transmembrane</keyword>
<dbReference type="EC" id="2.1.1.100" evidence="6"/>
<dbReference type="Pfam" id="PF04191">
    <property type="entry name" value="PEMT"/>
    <property type="match status" value="1"/>
</dbReference>
<reference evidence="6" key="1">
    <citation type="submission" date="2024-06" db="EMBL/GenBank/DDBJ databases">
        <title>Mesorhizobium karijinii sp. nov., a symbiont of the iconic Swainsona formosa from arid Australia.</title>
        <authorList>
            <person name="Hill Y.J."/>
            <person name="Watkin E.L.J."/>
            <person name="O'Hara G.W."/>
            <person name="Terpolilli J."/>
            <person name="Tye M.L."/>
            <person name="Kohlmeier M.G."/>
        </authorList>
    </citation>
    <scope>NUCLEOTIDE SEQUENCE</scope>
    <source>
        <strain evidence="6">WSM2240</strain>
    </source>
</reference>
<protein>
    <submittedName>
        <fullName evidence="6">Isoprenylcysteine carboxylmethyltransferase family protein</fullName>
        <ecNumber evidence="6">2.1.1.100</ecNumber>
        <ecNumber evidence="6">2.1.1.334</ecNumber>
    </submittedName>
</protein>
<dbReference type="RefSeq" id="WP_353641127.1">
    <property type="nucleotide sequence ID" value="NZ_CP159253.1"/>
</dbReference>
<dbReference type="InterPro" id="IPR007318">
    <property type="entry name" value="Phopholipid_MeTrfase"/>
</dbReference>
<keyword evidence="6" id="KW-0808">Transferase</keyword>
<evidence type="ECO:0000256" key="4">
    <source>
        <dbReference type="ARBA" id="ARBA00023136"/>
    </source>
</evidence>
<comment type="subcellular location">
    <subcellularLocation>
        <location evidence="1">Endomembrane system</location>
        <topology evidence="1">Multi-pass membrane protein</topology>
    </subcellularLocation>
</comment>
<dbReference type="GO" id="GO:0012505">
    <property type="term" value="C:endomembrane system"/>
    <property type="evidence" value="ECO:0007669"/>
    <property type="project" value="UniProtKB-SubCell"/>
</dbReference>
<dbReference type="PANTHER" id="PTHR12714:SF24">
    <property type="entry name" value="SLR1182 PROTEIN"/>
    <property type="match status" value="1"/>
</dbReference>
<feature type="transmembrane region" description="Helical" evidence="5">
    <location>
        <begin position="102"/>
        <end position="127"/>
    </location>
</feature>
<feature type="transmembrane region" description="Helical" evidence="5">
    <location>
        <begin position="44"/>
        <end position="63"/>
    </location>
</feature>
<keyword evidence="6" id="KW-0489">Methyltransferase</keyword>
<accession>A0AAU8CWZ6</accession>
<feature type="transmembrane region" description="Helical" evidence="5">
    <location>
        <begin position="16"/>
        <end position="37"/>
    </location>
</feature>
<dbReference type="EMBL" id="CP159253">
    <property type="protein sequence ID" value="XCG51365.1"/>
    <property type="molecule type" value="Genomic_DNA"/>
</dbReference>
<evidence type="ECO:0000256" key="3">
    <source>
        <dbReference type="ARBA" id="ARBA00022989"/>
    </source>
</evidence>
<evidence type="ECO:0000256" key="5">
    <source>
        <dbReference type="SAM" id="Phobius"/>
    </source>
</evidence>
<proteinExistence type="predicted"/>
<dbReference type="AlphaFoldDB" id="A0AAU8CWZ6"/>
<dbReference type="GO" id="GO:0032259">
    <property type="term" value="P:methylation"/>
    <property type="evidence" value="ECO:0007669"/>
    <property type="project" value="UniProtKB-KW"/>
</dbReference>
<dbReference type="GO" id="GO:0004671">
    <property type="term" value="F:protein C-terminal S-isoprenylcysteine carboxyl O-methyltransferase activity"/>
    <property type="evidence" value="ECO:0007669"/>
    <property type="project" value="UniProtKB-EC"/>
</dbReference>
<dbReference type="EC" id="2.1.1.334" evidence="6"/>
<name>A0AAU8CWZ6_9HYPH</name>
<dbReference type="Gene3D" id="1.20.120.1630">
    <property type="match status" value="1"/>
</dbReference>